<gene>
    <name evidence="1" type="ORF">OHAE_48</name>
</gene>
<name>A0A2P9HJ63_9HYPH</name>
<evidence type="ECO:0000313" key="2">
    <source>
        <dbReference type="Proteomes" id="UP000246073"/>
    </source>
</evidence>
<accession>A0A2P9HJ63</accession>
<evidence type="ECO:0000313" key="1">
    <source>
        <dbReference type="EMBL" id="SPL64181.1"/>
    </source>
</evidence>
<reference evidence="2" key="1">
    <citation type="submission" date="2017-12" db="EMBL/GenBank/DDBJ databases">
        <authorList>
            <person name="Diaz M."/>
        </authorList>
    </citation>
    <scope>NUCLEOTIDE SEQUENCE [LARGE SCALE GENOMIC DNA]</scope>
    <source>
        <strain evidence="2">FI11154</strain>
    </source>
</reference>
<proteinExistence type="predicted"/>
<dbReference type="EMBL" id="OOFM01000005">
    <property type="protein sequence ID" value="SPL64181.1"/>
    <property type="molecule type" value="Genomic_DNA"/>
</dbReference>
<sequence length="39" mass="4533">MIRDRFERKFSEHFYHASIGAIPGKPLTAFGPEPRETKD</sequence>
<protein>
    <submittedName>
        <fullName evidence="1">Uncharacterized protein</fullName>
    </submittedName>
</protein>
<dbReference type="AlphaFoldDB" id="A0A2P9HJ63"/>
<organism evidence="1 2">
    <name type="scientific">Ochrobactrum soli</name>
    <dbReference type="NCBI Taxonomy" id="2448455"/>
    <lineage>
        <taxon>Bacteria</taxon>
        <taxon>Pseudomonadati</taxon>
        <taxon>Pseudomonadota</taxon>
        <taxon>Alphaproteobacteria</taxon>
        <taxon>Hyphomicrobiales</taxon>
        <taxon>Brucellaceae</taxon>
        <taxon>Brucella/Ochrobactrum group</taxon>
        <taxon>Ochrobactrum</taxon>
    </lineage>
</organism>
<dbReference type="Proteomes" id="UP000246073">
    <property type="component" value="Unassembled WGS sequence"/>
</dbReference>